<accession>A0AAD7B2Z6</accession>
<organism evidence="1 2">
    <name type="scientific">Roridomyces roridus</name>
    <dbReference type="NCBI Taxonomy" id="1738132"/>
    <lineage>
        <taxon>Eukaryota</taxon>
        <taxon>Fungi</taxon>
        <taxon>Dikarya</taxon>
        <taxon>Basidiomycota</taxon>
        <taxon>Agaricomycotina</taxon>
        <taxon>Agaricomycetes</taxon>
        <taxon>Agaricomycetidae</taxon>
        <taxon>Agaricales</taxon>
        <taxon>Marasmiineae</taxon>
        <taxon>Mycenaceae</taxon>
        <taxon>Roridomyces</taxon>
    </lineage>
</organism>
<dbReference type="AlphaFoldDB" id="A0AAD7B2Z6"/>
<evidence type="ECO:0000313" key="2">
    <source>
        <dbReference type="Proteomes" id="UP001221142"/>
    </source>
</evidence>
<reference evidence="1" key="1">
    <citation type="submission" date="2023-03" db="EMBL/GenBank/DDBJ databases">
        <title>Massive genome expansion in bonnet fungi (Mycena s.s.) driven by repeated elements and novel gene families across ecological guilds.</title>
        <authorList>
            <consortium name="Lawrence Berkeley National Laboratory"/>
            <person name="Harder C.B."/>
            <person name="Miyauchi S."/>
            <person name="Viragh M."/>
            <person name="Kuo A."/>
            <person name="Thoen E."/>
            <person name="Andreopoulos B."/>
            <person name="Lu D."/>
            <person name="Skrede I."/>
            <person name="Drula E."/>
            <person name="Henrissat B."/>
            <person name="Morin E."/>
            <person name="Kohler A."/>
            <person name="Barry K."/>
            <person name="LaButti K."/>
            <person name="Morin E."/>
            <person name="Salamov A."/>
            <person name="Lipzen A."/>
            <person name="Mereny Z."/>
            <person name="Hegedus B."/>
            <person name="Baldrian P."/>
            <person name="Stursova M."/>
            <person name="Weitz H."/>
            <person name="Taylor A."/>
            <person name="Grigoriev I.V."/>
            <person name="Nagy L.G."/>
            <person name="Martin F."/>
            <person name="Kauserud H."/>
        </authorList>
    </citation>
    <scope>NUCLEOTIDE SEQUENCE</scope>
    <source>
        <strain evidence="1">9284</strain>
    </source>
</reference>
<keyword evidence="2" id="KW-1185">Reference proteome</keyword>
<dbReference type="EMBL" id="JARKIF010000045">
    <property type="protein sequence ID" value="KAJ7608360.1"/>
    <property type="molecule type" value="Genomic_DNA"/>
</dbReference>
<sequence>MPVPQELVDLIVDDLEGDSSCLKSCCLAARTFVRPAQSHLFKQIKLHPPTPTGGDLRRFYATITVSPHIAAFVRDLRIMIEDPSEDFSHRSWVMTEESQQMLAHTLPLLKLKHISIVAETVSHGKWILPHRMEWGNLDDSLRSALANVFCSPTLESAQLKGLEIRSPRDLLSLFSESTGLNSLSITRVRFMRWDTWPDSEPWRPKLTSLFMSDFMCDDFSGHFINPQIDLSGLVTLTVASLTSLPWKKKLIELAACNRLKEMGMFYRLVQFRILSNTVPFRSIRMALWAVTFHTNGTIRSRAQKGNLIRRLSSAITGTPRQSQNCLSDPVTYEKFRMK</sequence>
<comment type="caution">
    <text evidence="1">The sequence shown here is derived from an EMBL/GenBank/DDBJ whole genome shotgun (WGS) entry which is preliminary data.</text>
</comment>
<dbReference type="Proteomes" id="UP001221142">
    <property type="component" value="Unassembled WGS sequence"/>
</dbReference>
<gene>
    <name evidence="1" type="ORF">FB45DRAFT_1129558</name>
</gene>
<evidence type="ECO:0000313" key="1">
    <source>
        <dbReference type="EMBL" id="KAJ7608360.1"/>
    </source>
</evidence>
<name>A0AAD7B2Z6_9AGAR</name>
<proteinExistence type="predicted"/>
<protein>
    <submittedName>
        <fullName evidence="1">Uncharacterized protein</fullName>
    </submittedName>
</protein>